<comment type="caution">
    <text evidence="2">The sequence shown here is derived from an EMBL/GenBank/DDBJ whole genome shotgun (WGS) entry which is preliminary data.</text>
</comment>
<feature type="domain" description="DUF4274" evidence="1">
    <location>
        <begin position="40"/>
        <end position="116"/>
    </location>
</feature>
<dbReference type="RefSeq" id="WP_060385041.1">
    <property type="nucleotide sequence ID" value="NZ_LRGC01000001.1"/>
</dbReference>
<dbReference type="STRING" id="46506.AA415_00302"/>
<keyword evidence="3" id="KW-1185">Reference proteome</keyword>
<evidence type="ECO:0000259" key="1">
    <source>
        <dbReference type="Pfam" id="PF14096"/>
    </source>
</evidence>
<evidence type="ECO:0000313" key="3">
    <source>
        <dbReference type="Proteomes" id="UP000056419"/>
    </source>
</evidence>
<evidence type="ECO:0000313" key="2">
    <source>
        <dbReference type="EMBL" id="KWR57760.1"/>
    </source>
</evidence>
<dbReference type="EMBL" id="LRGC01000001">
    <property type="protein sequence ID" value="KWR57760.1"/>
    <property type="molecule type" value="Genomic_DNA"/>
</dbReference>
<gene>
    <name evidence="2" type="ORF">AA415_00302</name>
</gene>
<dbReference type="Proteomes" id="UP000056419">
    <property type="component" value="Unassembled WGS sequence"/>
</dbReference>
<dbReference type="PATRIC" id="fig|46506.5.peg.320"/>
<accession>A0A108TD46</accession>
<dbReference type="Pfam" id="PF14096">
    <property type="entry name" value="DUF4274"/>
    <property type="match status" value="1"/>
</dbReference>
<organism evidence="2 3">
    <name type="scientific">Bacteroides stercoris</name>
    <dbReference type="NCBI Taxonomy" id="46506"/>
    <lineage>
        <taxon>Bacteria</taxon>
        <taxon>Pseudomonadati</taxon>
        <taxon>Bacteroidota</taxon>
        <taxon>Bacteroidia</taxon>
        <taxon>Bacteroidales</taxon>
        <taxon>Bacteroidaceae</taxon>
        <taxon>Bacteroides</taxon>
    </lineage>
</organism>
<proteinExistence type="predicted"/>
<sequence>MDFINKLLDENYDWGDKRIDEDVYDELSAELIIDYFKKHDSEIRQMLALSWNFDNPKKVIQWIVEQPDTDKGTCLLLYWRMAPDFSKQFVNREECENTHSWYLEDYDIIQTIEQNYTAGFYRNQRYAFNPCHDSYQDGYDWTASLNPSEFKIPIPQEMFTALDGIALDVPSWEEGIPEDLQPAMDRLADLVDE</sequence>
<name>A0A108TD46_BACSE</name>
<reference evidence="2 3" key="1">
    <citation type="journal article" date="2016" name="BMC Genomics">
        <title>Type VI secretion systems of human gut Bacteroidales segregate into three genetic architectures, two of which are contained on mobile genetic elements.</title>
        <authorList>
            <person name="Coyne M.J."/>
            <person name="Roelofs K.G."/>
            <person name="Comstock L.E."/>
        </authorList>
    </citation>
    <scope>NUCLEOTIDE SEQUENCE [LARGE SCALE GENOMIC DNA]</scope>
    <source>
        <strain evidence="2 3">CL09T03C01</strain>
    </source>
</reference>
<dbReference type="AlphaFoldDB" id="A0A108TD46"/>
<protein>
    <recommendedName>
        <fullName evidence="1">DUF4274 domain-containing protein</fullName>
    </recommendedName>
</protein>
<dbReference type="InterPro" id="IPR025369">
    <property type="entry name" value="DUF4274"/>
</dbReference>